<keyword evidence="6 8" id="KW-1133">Transmembrane helix</keyword>
<dbReference type="GO" id="GO:0012505">
    <property type="term" value="C:endomembrane system"/>
    <property type="evidence" value="ECO:0007669"/>
    <property type="project" value="UniProtKB-SubCell"/>
</dbReference>
<gene>
    <name evidence="9" type="ORF">B9Q01_05305</name>
</gene>
<protein>
    <recommendedName>
        <fullName evidence="8">Nickel/cobalt efflux system</fullName>
    </recommendedName>
</protein>
<sequence length="338" mass="37759">MYLLNRKIVIFYTLNLFVTLVLFLWLFFTSKSVDNASFFALGSLVYILGLKHAFDADHLAAIDNSTRKLIQEEKPAMLCGFFFSLGHSTVVLLLCLALIVAQRTVFHTFSGLQTVGSEIAPVISGLFLFVIGLLNSVVFLEMLQAYKRAKRGKAPSFSDKRGFASRLFKGLFKTVRAQHYMYPIGFLFGLGFDTATETALLAISVAEASALSNVALTSLLVYPLLFATGMTLVDTTDGFFMNVTYQWSFSNYLKKIRYNLAMTALSIFVAYFVGGLELLSVLQNTLNLRGSIWNAVQMVTSNFWWGRIGVFIVLSFVTLWLFSLFSGSKKDSRPCYAP</sequence>
<reference evidence="9 10" key="1">
    <citation type="submission" date="2017-04" db="EMBL/GenBank/DDBJ databases">
        <title>Novel microbial lineages endemic to geothermal iron-oxide mats fill important gaps in the evolutionary history of Archaea.</title>
        <authorList>
            <person name="Jay Z.J."/>
            <person name="Beam J.P."/>
            <person name="Dlakic M."/>
            <person name="Rusch D.B."/>
            <person name="Kozubal M.A."/>
            <person name="Inskeep W.P."/>
        </authorList>
    </citation>
    <scope>NUCLEOTIDE SEQUENCE [LARGE SCALE GENOMIC DNA]</scope>
    <source>
        <strain evidence="9">OSP_D</strain>
    </source>
</reference>
<dbReference type="PANTHER" id="PTHR31611:SF0">
    <property type="entry name" value="HIGH-AFFINITY NICKEL TRANSPORT PROTEIN NIC1"/>
    <property type="match status" value="1"/>
</dbReference>
<evidence type="ECO:0000256" key="2">
    <source>
        <dbReference type="ARBA" id="ARBA00010892"/>
    </source>
</evidence>
<dbReference type="AlphaFoldDB" id="A0A2R6AA49"/>
<evidence type="ECO:0000256" key="3">
    <source>
        <dbReference type="ARBA" id="ARBA00022448"/>
    </source>
</evidence>
<dbReference type="Pfam" id="PF03824">
    <property type="entry name" value="NicO"/>
    <property type="match status" value="1"/>
</dbReference>
<feature type="transmembrane region" description="Helical" evidence="8">
    <location>
        <begin position="180"/>
        <end position="204"/>
    </location>
</feature>
<keyword evidence="4" id="KW-0533">Nickel</keyword>
<evidence type="ECO:0000256" key="7">
    <source>
        <dbReference type="ARBA" id="ARBA00023136"/>
    </source>
</evidence>
<name>A0A2R6AA49_9ARCH</name>
<organism evidence="9 10">
    <name type="scientific">Candidatus Marsarchaeota G1 archaeon OSP_D</name>
    <dbReference type="NCBI Taxonomy" id="1978155"/>
    <lineage>
        <taxon>Archaea</taxon>
        <taxon>Candidatus Marsarchaeota</taxon>
        <taxon>Candidatus Marsarchaeota group 1</taxon>
    </lineage>
</organism>
<dbReference type="Proteomes" id="UP000240880">
    <property type="component" value="Unassembled WGS sequence"/>
</dbReference>
<keyword evidence="3 8" id="KW-0813">Transport</keyword>
<evidence type="ECO:0000256" key="8">
    <source>
        <dbReference type="RuleBase" id="RU362101"/>
    </source>
</evidence>
<dbReference type="GO" id="GO:0015099">
    <property type="term" value="F:nickel cation transmembrane transporter activity"/>
    <property type="evidence" value="ECO:0007669"/>
    <property type="project" value="UniProtKB-UniRule"/>
</dbReference>
<evidence type="ECO:0000313" key="10">
    <source>
        <dbReference type="Proteomes" id="UP000240880"/>
    </source>
</evidence>
<evidence type="ECO:0000256" key="4">
    <source>
        <dbReference type="ARBA" id="ARBA00022596"/>
    </source>
</evidence>
<proteinExistence type="inferred from homology"/>
<feature type="transmembrane region" description="Helical" evidence="8">
    <location>
        <begin position="260"/>
        <end position="283"/>
    </location>
</feature>
<comment type="caution">
    <text evidence="9">The sequence shown here is derived from an EMBL/GenBank/DDBJ whole genome shotgun (WGS) entry which is preliminary data.</text>
</comment>
<evidence type="ECO:0000313" key="9">
    <source>
        <dbReference type="EMBL" id="PSN83256.1"/>
    </source>
</evidence>
<accession>A0A2R6AA49</accession>
<feature type="transmembrane region" description="Helical" evidence="8">
    <location>
        <begin position="303"/>
        <end position="325"/>
    </location>
</feature>
<keyword evidence="5 8" id="KW-0812">Transmembrane</keyword>
<keyword evidence="7 8" id="KW-0472">Membrane</keyword>
<dbReference type="EMBL" id="NEXC01000030">
    <property type="protein sequence ID" value="PSN83256.1"/>
    <property type="molecule type" value="Genomic_DNA"/>
</dbReference>
<feature type="transmembrane region" description="Helical" evidence="8">
    <location>
        <begin position="119"/>
        <end position="143"/>
    </location>
</feature>
<evidence type="ECO:0000256" key="5">
    <source>
        <dbReference type="ARBA" id="ARBA00022692"/>
    </source>
</evidence>
<dbReference type="InterPro" id="IPR011541">
    <property type="entry name" value="Ni/Co_transpt_high_affinity"/>
</dbReference>
<dbReference type="GO" id="GO:0005886">
    <property type="term" value="C:plasma membrane"/>
    <property type="evidence" value="ECO:0007669"/>
    <property type="project" value="UniProtKB-SubCell"/>
</dbReference>
<dbReference type="PANTHER" id="PTHR31611">
    <property type="entry name" value="HIGH-AFFINITY NICKEL TRANSPORT PROTEIN NIC1"/>
    <property type="match status" value="1"/>
</dbReference>
<feature type="transmembrane region" description="Helical" evidence="8">
    <location>
        <begin position="210"/>
        <end position="233"/>
    </location>
</feature>
<feature type="transmembrane region" description="Helical" evidence="8">
    <location>
        <begin position="9"/>
        <end position="30"/>
    </location>
</feature>
<comment type="similarity">
    <text evidence="2 8">Belongs to the NiCoT transporter (TC 2.A.52) family.</text>
</comment>
<comment type="subcellular location">
    <subcellularLocation>
        <location evidence="8">Cell membrane</location>
        <topology evidence="8">Multi-pass membrane protein</topology>
    </subcellularLocation>
    <subcellularLocation>
        <location evidence="1">Endomembrane system</location>
        <topology evidence="1">Multi-pass membrane protein</topology>
    </subcellularLocation>
</comment>
<dbReference type="InterPro" id="IPR004688">
    <property type="entry name" value="Ni/Co_transpt"/>
</dbReference>
<evidence type="ECO:0000256" key="1">
    <source>
        <dbReference type="ARBA" id="ARBA00004127"/>
    </source>
</evidence>
<feature type="transmembrane region" description="Helical" evidence="8">
    <location>
        <begin position="75"/>
        <end position="99"/>
    </location>
</feature>
<evidence type="ECO:0000256" key="6">
    <source>
        <dbReference type="ARBA" id="ARBA00022989"/>
    </source>
</evidence>